<organism evidence="7 8">
    <name type="scientific">Anaeramoeba flamelloides</name>
    <dbReference type="NCBI Taxonomy" id="1746091"/>
    <lineage>
        <taxon>Eukaryota</taxon>
        <taxon>Metamonada</taxon>
        <taxon>Anaeramoebidae</taxon>
        <taxon>Anaeramoeba</taxon>
    </lineage>
</organism>
<feature type="domain" description="SUN" evidence="6">
    <location>
        <begin position="375"/>
        <end position="534"/>
    </location>
</feature>
<evidence type="ECO:0000256" key="3">
    <source>
        <dbReference type="ARBA" id="ARBA00022989"/>
    </source>
</evidence>
<feature type="transmembrane region" description="Helical" evidence="5">
    <location>
        <begin position="90"/>
        <end position="108"/>
    </location>
</feature>
<evidence type="ECO:0000256" key="1">
    <source>
        <dbReference type="ARBA" id="ARBA00004370"/>
    </source>
</evidence>
<evidence type="ECO:0000313" key="7">
    <source>
        <dbReference type="EMBL" id="KAJ3436870.1"/>
    </source>
</evidence>
<evidence type="ECO:0000256" key="2">
    <source>
        <dbReference type="ARBA" id="ARBA00022692"/>
    </source>
</evidence>
<accession>A0AAV7ZA26</accession>
<dbReference type="PROSITE" id="PS51469">
    <property type="entry name" value="SUN"/>
    <property type="match status" value="1"/>
</dbReference>
<keyword evidence="2 5" id="KW-0812">Transmembrane</keyword>
<dbReference type="Pfam" id="PF07738">
    <property type="entry name" value="Sad1_UNC"/>
    <property type="match status" value="1"/>
</dbReference>
<keyword evidence="3 5" id="KW-1133">Transmembrane helix</keyword>
<dbReference type="Proteomes" id="UP001146793">
    <property type="component" value="Unassembled WGS sequence"/>
</dbReference>
<evidence type="ECO:0000259" key="6">
    <source>
        <dbReference type="PROSITE" id="PS51469"/>
    </source>
</evidence>
<name>A0AAV7ZA26_9EUKA</name>
<evidence type="ECO:0000256" key="4">
    <source>
        <dbReference type="ARBA" id="ARBA00023136"/>
    </source>
</evidence>
<keyword evidence="4 5" id="KW-0472">Membrane</keyword>
<feature type="transmembrane region" description="Helical" evidence="5">
    <location>
        <begin position="120"/>
        <end position="138"/>
    </location>
</feature>
<dbReference type="GO" id="GO:0016020">
    <property type="term" value="C:membrane"/>
    <property type="evidence" value="ECO:0007669"/>
    <property type="project" value="UniProtKB-SubCell"/>
</dbReference>
<protein>
    <submittedName>
        <fullName evidence="7">Klaroid isoform a-related</fullName>
    </submittedName>
</protein>
<dbReference type="PANTHER" id="PTHR12911">
    <property type="entry name" value="SAD1/UNC-84-LIKE PROTEIN-RELATED"/>
    <property type="match status" value="1"/>
</dbReference>
<feature type="transmembrane region" description="Helical" evidence="5">
    <location>
        <begin position="60"/>
        <end position="84"/>
    </location>
</feature>
<evidence type="ECO:0000256" key="5">
    <source>
        <dbReference type="SAM" id="Phobius"/>
    </source>
</evidence>
<dbReference type="PANTHER" id="PTHR12911:SF8">
    <property type="entry name" value="KLAROID PROTEIN-RELATED"/>
    <property type="match status" value="1"/>
</dbReference>
<reference evidence="7" key="1">
    <citation type="submission" date="2022-08" db="EMBL/GenBank/DDBJ databases">
        <title>Novel sulphate-reducing endosymbionts in the free-living metamonad Anaeramoeba.</title>
        <authorList>
            <person name="Jerlstrom-Hultqvist J."/>
            <person name="Cepicka I."/>
            <person name="Gallot-Lavallee L."/>
            <person name="Salas-Leiva D."/>
            <person name="Curtis B.A."/>
            <person name="Zahonova K."/>
            <person name="Pipaliya S."/>
            <person name="Dacks J."/>
            <person name="Roger A.J."/>
        </authorList>
    </citation>
    <scope>NUCLEOTIDE SEQUENCE</scope>
    <source>
        <strain evidence="7">Busselton2</strain>
    </source>
</reference>
<dbReference type="InterPro" id="IPR045119">
    <property type="entry name" value="SUN1-5"/>
</dbReference>
<dbReference type="GO" id="GO:0005635">
    <property type="term" value="C:nuclear envelope"/>
    <property type="evidence" value="ECO:0007669"/>
    <property type="project" value="TreeGrafter"/>
</dbReference>
<dbReference type="GO" id="GO:0043495">
    <property type="term" value="F:protein-membrane adaptor activity"/>
    <property type="evidence" value="ECO:0007669"/>
    <property type="project" value="TreeGrafter"/>
</dbReference>
<evidence type="ECO:0000313" key="8">
    <source>
        <dbReference type="Proteomes" id="UP001146793"/>
    </source>
</evidence>
<comment type="caution">
    <text evidence="7">The sequence shown here is derived from an EMBL/GenBank/DDBJ whole genome shotgun (WGS) entry which is preliminary data.</text>
</comment>
<dbReference type="AlphaFoldDB" id="A0AAV7ZA26"/>
<proteinExistence type="predicted"/>
<dbReference type="Gene3D" id="2.60.120.260">
    <property type="entry name" value="Galactose-binding domain-like"/>
    <property type="match status" value="1"/>
</dbReference>
<dbReference type="EMBL" id="JANTQA010000036">
    <property type="protein sequence ID" value="KAJ3436870.1"/>
    <property type="molecule type" value="Genomic_DNA"/>
</dbReference>
<comment type="subcellular location">
    <subcellularLocation>
        <location evidence="1">Membrane</location>
    </subcellularLocation>
</comment>
<sequence>MFQNNPNPQKKMSVGPNRFKHLLKKEQKLIDQQYNHMGNKFYVGLQKALYFLVRELRYGIILLASSFWTLITLIVLLFEFIAWLDLHLLANAHSFIEQILFVKIIIFDPKSKRKKKHRKLRRSFFLVLFLILAGSFLIQNKQILPPISLDGIDKMFPSFNVTDYINEKFQKLEADYKTKLQDNQDFEKIKKEIKFDPNLKEKEEKKKKKPKRIVKIATNTYEELRKQLTDELNESEKKDWFNNYVSAITDEITETFKTKYPGVFIEPDVVQEKIQFDKNQIKSVLSTELKDRDVVYPWRSSRKQEQTIQKLADSQIDQVYPNKIDSQKDLQEEIQQKLKEWRDLNTQIIDSYINELAKQYADFIMAGSSDYIDYAVDVRQSKVDETFTGKANSILKKYFIDNTQTAENALSTSLELQDFWKIKGQKGEADFVLKNPIKVKSISIDHLPIAIDPNPEFTPQYFKVQAEITENGDPVFVDILEGRYLQQQHFTQRFNLNLYKDNQIITQKLKLIIIDNYGGDETHVYKFRVHSDKLDKQE</sequence>
<dbReference type="InterPro" id="IPR012919">
    <property type="entry name" value="SUN_dom"/>
</dbReference>
<gene>
    <name evidence="7" type="ORF">M0812_18937</name>
</gene>